<feature type="compositionally biased region" description="Low complexity" evidence="1">
    <location>
        <begin position="873"/>
        <end position="882"/>
    </location>
</feature>
<dbReference type="InterPro" id="IPR032350">
    <property type="entry name" value="Nbr1_FW"/>
</dbReference>
<evidence type="ECO:0000256" key="1">
    <source>
        <dbReference type="SAM" id="MobiDB-lite"/>
    </source>
</evidence>
<reference evidence="3" key="1">
    <citation type="submission" date="2021-02" db="EMBL/GenBank/DDBJ databases">
        <authorList>
            <person name="Nowell W R."/>
        </authorList>
    </citation>
    <scope>NUCLEOTIDE SEQUENCE</scope>
</reference>
<dbReference type="GO" id="GO:0043130">
    <property type="term" value="F:ubiquitin binding"/>
    <property type="evidence" value="ECO:0007669"/>
    <property type="project" value="TreeGrafter"/>
</dbReference>
<dbReference type="InterPro" id="IPR013783">
    <property type="entry name" value="Ig-like_fold"/>
</dbReference>
<dbReference type="GO" id="GO:0000407">
    <property type="term" value="C:phagophore assembly site"/>
    <property type="evidence" value="ECO:0007669"/>
    <property type="project" value="TreeGrafter"/>
</dbReference>
<comment type="caution">
    <text evidence="3">The sequence shown here is derived from an EMBL/GenBank/DDBJ whole genome shotgun (WGS) entry which is preliminary data.</text>
</comment>
<evidence type="ECO:0000313" key="5">
    <source>
        <dbReference type="Proteomes" id="UP000663882"/>
    </source>
</evidence>
<feature type="region of interest" description="Disordered" evidence="1">
    <location>
        <begin position="863"/>
        <end position="882"/>
    </location>
</feature>
<dbReference type="Gene3D" id="1.10.8.10">
    <property type="entry name" value="DNA helicase RuvA subunit, C-terminal domain"/>
    <property type="match status" value="1"/>
</dbReference>
<sequence>MSTEQVDINSDKDKRQPVEVIDWNGLIQYTQFLCQGSTSKVKICLIDEEDEEICIQTKDEFDLNVKFAQDHGIKSLTLVIYIDDKHIFNGIYYIEKPIEKIAFPIDKLRILEDKVLAEKWYIPVKLDEALGVCLTAAIKIAQEDKLEDNADCKRFVENIVPEAFCKLQTTKSVFSWPREVQCGIFEMLELFIDLIGIRLRYPPVPIKLLNTLALTFDTTTAFSQKHKNESLPIRRVYTSKDEDFLRENIGNETFGWLRSLIQRFIAQNGLQNVRLQFEYVDSSNSITTAMEYNALLKVFSKCNLCINAHRFHLIFTRPIRQAIQYLQTQNTANEFKELYDTLIDICYKYELKDEIAKLRSLSYDSNVDEISSILVDSCSETTPLIELSIPVQRKSKHHDCYETLAENIRLMTMNNNDVEQQNIKKQRTDEQIPTPLFTRNNVMDCIDELLTATEKRSLKRKHHREQRSSLTSMNTGHINKKEIKRSNTITIPSNTDYDRSNPEDILRFFAPMKLKIAALYDNLQSATSNGDLREVLKIEEKIKLLHPYSARFIADENTPDGTPMKPGQIFRKGWILLNDGSMPWDSNDIQLINLNDGIQVLQQPIVPITAPHARAVINVDYMCANEPGTYESKWILAYRQQTFGPMIWCTIEVSQWSVIESEIESITSMNSLNEFDYVEVPLPDCFDLSKPYQSEMKTSTNSSIHSNSILHHSDSSELLSTYFNTVDIDDLQSSYQSDTDSLSTFMYLPVILPQTDETSLTTNSFSENSTKLIELVSSTTENRPITPPIVPNNNEENPSTRLNQSLDFVDTVVTNIFTVAKQAGSTAKAIFHTLQAYDEPITPITPPVQEQEKPTLINTYNASETQPHGFSGRISDTSISRNSISSSDPMKILIEMGFANRAKNQRLLKENANDLAKVIELLTIDNNDSDWFAHRH</sequence>
<evidence type="ECO:0000313" key="4">
    <source>
        <dbReference type="EMBL" id="CAF3567691.1"/>
    </source>
</evidence>
<dbReference type="PANTHER" id="PTHR20930:SF2">
    <property type="entry name" value="NEXT TO BRCA1 GENE 1 PROTEIN"/>
    <property type="match status" value="1"/>
</dbReference>
<dbReference type="Proteomes" id="UP000663882">
    <property type="component" value="Unassembled WGS sequence"/>
</dbReference>
<organism evidence="3 5">
    <name type="scientific">Rotaria sordida</name>
    <dbReference type="NCBI Taxonomy" id="392033"/>
    <lineage>
        <taxon>Eukaryota</taxon>
        <taxon>Metazoa</taxon>
        <taxon>Spiralia</taxon>
        <taxon>Gnathifera</taxon>
        <taxon>Rotifera</taxon>
        <taxon>Eurotatoria</taxon>
        <taxon>Bdelloidea</taxon>
        <taxon>Philodinida</taxon>
        <taxon>Philodinidae</taxon>
        <taxon>Rotaria</taxon>
    </lineage>
</organism>
<evidence type="ECO:0000313" key="3">
    <source>
        <dbReference type="EMBL" id="CAF1232921.1"/>
    </source>
</evidence>
<feature type="domain" description="Nbr1 FW" evidence="2">
    <location>
        <begin position="557"/>
        <end position="653"/>
    </location>
</feature>
<accession>A0A814YR06</accession>
<dbReference type="GO" id="GO:0016236">
    <property type="term" value="P:macroautophagy"/>
    <property type="evidence" value="ECO:0007669"/>
    <property type="project" value="TreeGrafter"/>
</dbReference>
<protein>
    <recommendedName>
        <fullName evidence="2">Nbr1 FW domain-containing protein</fullName>
    </recommendedName>
</protein>
<dbReference type="InterPro" id="IPR009060">
    <property type="entry name" value="UBA-like_sf"/>
</dbReference>
<dbReference type="EMBL" id="CAJOAX010000327">
    <property type="protein sequence ID" value="CAF3567691.1"/>
    <property type="molecule type" value="Genomic_DNA"/>
</dbReference>
<dbReference type="PANTHER" id="PTHR20930">
    <property type="entry name" value="OVARIAN CARCINOMA ANTIGEN CA125-RELATED"/>
    <property type="match status" value="1"/>
</dbReference>
<dbReference type="AlphaFoldDB" id="A0A814YR06"/>
<gene>
    <name evidence="4" type="ORF">OTI717_LOCUS5139</name>
    <name evidence="3" type="ORF">RFH988_LOCUS26264</name>
</gene>
<dbReference type="SUPFAM" id="SSF46934">
    <property type="entry name" value="UBA-like"/>
    <property type="match status" value="1"/>
</dbReference>
<dbReference type="Gene3D" id="2.60.40.10">
    <property type="entry name" value="Immunoglobulins"/>
    <property type="match status" value="1"/>
</dbReference>
<dbReference type="CDD" id="cd14947">
    <property type="entry name" value="NBR1_like"/>
    <property type="match status" value="1"/>
</dbReference>
<dbReference type="CDD" id="cd14319">
    <property type="entry name" value="UBA_NBR1"/>
    <property type="match status" value="1"/>
</dbReference>
<dbReference type="OrthoDB" id="2122982at2759"/>
<dbReference type="Pfam" id="PF16158">
    <property type="entry name" value="N_BRCA1_IG"/>
    <property type="match status" value="1"/>
</dbReference>
<evidence type="ECO:0000259" key="2">
    <source>
        <dbReference type="Pfam" id="PF16158"/>
    </source>
</evidence>
<proteinExistence type="predicted"/>
<dbReference type="Proteomes" id="UP000663823">
    <property type="component" value="Unassembled WGS sequence"/>
</dbReference>
<name>A0A814YR06_9BILA</name>
<dbReference type="EMBL" id="CAJNOO010002070">
    <property type="protein sequence ID" value="CAF1232921.1"/>
    <property type="molecule type" value="Genomic_DNA"/>
</dbReference>